<dbReference type="PANTHER" id="PTHR11636:SF47">
    <property type="entry name" value="POU DOMAIN, CLASS 2, TRANSCRIPTION FACTOR 1"/>
    <property type="match status" value="1"/>
</dbReference>
<dbReference type="FunFam" id="1.10.260.40:FF:000001">
    <property type="entry name" value="POU domain protein"/>
    <property type="match status" value="1"/>
</dbReference>
<keyword evidence="18" id="KW-1185">Reference proteome</keyword>
<evidence type="ECO:0000256" key="4">
    <source>
        <dbReference type="ARBA" id="ARBA00022473"/>
    </source>
</evidence>
<keyword evidence="4" id="KW-0217">Developmental protein</keyword>
<feature type="domain" description="Homeobox" evidence="15">
    <location>
        <begin position="359"/>
        <end position="419"/>
    </location>
</feature>
<evidence type="ECO:0000256" key="1">
    <source>
        <dbReference type="ARBA" id="ARBA00004123"/>
    </source>
</evidence>
<feature type="compositionally biased region" description="Polar residues" evidence="14">
    <location>
        <begin position="241"/>
        <end position="250"/>
    </location>
</feature>
<organism evidence="17 18">
    <name type="scientific">Haplochromis burtoni</name>
    <name type="common">Burton's mouthbrooder</name>
    <name type="synonym">Chromis burtoni</name>
    <dbReference type="NCBI Taxonomy" id="8153"/>
    <lineage>
        <taxon>Eukaryota</taxon>
        <taxon>Metazoa</taxon>
        <taxon>Chordata</taxon>
        <taxon>Craniata</taxon>
        <taxon>Vertebrata</taxon>
        <taxon>Euteleostomi</taxon>
        <taxon>Actinopterygii</taxon>
        <taxon>Neopterygii</taxon>
        <taxon>Teleostei</taxon>
        <taxon>Neoteleostei</taxon>
        <taxon>Acanthomorphata</taxon>
        <taxon>Ovalentaria</taxon>
        <taxon>Cichlomorphae</taxon>
        <taxon>Cichliformes</taxon>
        <taxon>Cichlidae</taxon>
        <taxon>African cichlids</taxon>
        <taxon>Pseudocrenilabrinae</taxon>
        <taxon>Haplochromini</taxon>
        <taxon>Haplochromis</taxon>
    </lineage>
</organism>
<dbReference type="FunFam" id="1.10.10.60:FF:000005">
    <property type="entry name" value="POU domain protein"/>
    <property type="match status" value="1"/>
</dbReference>
<comment type="subcellular location">
    <subcellularLocation>
        <location evidence="1 11 12">Nucleus</location>
    </subcellularLocation>
</comment>
<evidence type="ECO:0000259" key="15">
    <source>
        <dbReference type="PROSITE" id="PS50071"/>
    </source>
</evidence>
<dbReference type="AlphaFoldDB" id="A0A3Q3CJK5"/>
<dbReference type="Ensembl" id="ENSHBUT00000009525.1">
    <property type="protein sequence ID" value="ENSHBUP00000024052.1"/>
    <property type="gene ID" value="ENSHBUG00000005279.1"/>
</dbReference>
<feature type="region of interest" description="Disordered" evidence="14">
    <location>
        <begin position="507"/>
        <end position="532"/>
    </location>
</feature>
<reference evidence="17" key="1">
    <citation type="submission" date="2025-08" db="UniProtKB">
        <authorList>
            <consortium name="Ensembl"/>
        </authorList>
    </citation>
    <scope>IDENTIFICATION</scope>
</reference>
<keyword evidence="8" id="KW-0010">Activator</keyword>
<feature type="region of interest" description="Disordered" evidence="14">
    <location>
        <begin position="225"/>
        <end position="261"/>
    </location>
</feature>
<protein>
    <recommendedName>
        <fullName evidence="13">POU domain protein</fullName>
    </recommendedName>
</protein>
<evidence type="ECO:0000256" key="12">
    <source>
        <dbReference type="RuleBase" id="RU000682"/>
    </source>
</evidence>
<reference evidence="17" key="2">
    <citation type="submission" date="2025-09" db="UniProtKB">
        <authorList>
            <consortium name="Ensembl"/>
        </authorList>
    </citation>
    <scope>IDENTIFICATION</scope>
</reference>
<dbReference type="PANTHER" id="PTHR11636">
    <property type="entry name" value="POU DOMAIN"/>
    <property type="match status" value="1"/>
</dbReference>
<keyword evidence="10 11" id="KW-0539">Nucleus</keyword>
<evidence type="ECO:0000256" key="5">
    <source>
        <dbReference type="ARBA" id="ARBA00023015"/>
    </source>
</evidence>
<dbReference type="PRINTS" id="PR00029">
    <property type="entry name" value="OCTAMER"/>
</dbReference>
<comment type="similarity">
    <text evidence="2">Belongs to the POU transcription factor family. Class-2 subfamily.</text>
</comment>
<feature type="domain" description="POU-specific" evidence="16">
    <location>
        <begin position="260"/>
        <end position="334"/>
    </location>
</feature>
<evidence type="ECO:0000256" key="14">
    <source>
        <dbReference type="SAM" id="MobiDB-lite"/>
    </source>
</evidence>
<accession>A0A3Q3CJK5</accession>
<dbReference type="InterPro" id="IPR009057">
    <property type="entry name" value="Homeodomain-like_sf"/>
</dbReference>
<keyword evidence="9 13" id="KW-0804">Transcription</keyword>
<evidence type="ECO:0000256" key="3">
    <source>
        <dbReference type="ARBA" id="ARBA00010250"/>
    </source>
</evidence>
<evidence type="ECO:0000256" key="6">
    <source>
        <dbReference type="ARBA" id="ARBA00023125"/>
    </source>
</evidence>
<feature type="DNA-binding region" description="Homeobox" evidence="11">
    <location>
        <begin position="361"/>
        <end position="420"/>
    </location>
</feature>
<dbReference type="SMART" id="SM00352">
    <property type="entry name" value="POU"/>
    <property type="match status" value="1"/>
</dbReference>
<dbReference type="SMART" id="SM00389">
    <property type="entry name" value="HOX"/>
    <property type="match status" value="1"/>
</dbReference>
<dbReference type="PROSITE" id="PS00465">
    <property type="entry name" value="POU_2"/>
    <property type="match status" value="1"/>
</dbReference>
<dbReference type="InterPro" id="IPR017970">
    <property type="entry name" value="Homeobox_CS"/>
</dbReference>
<dbReference type="Gene3D" id="1.10.260.40">
    <property type="entry name" value="lambda repressor-like DNA-binding domains"/>
    <property type="match status" value="1"/>
</dbReference>
<dbReference type="OMA" id="TPKRMDT"/>
<dbReference type="InterPro" id="IPR000972">
    <property type="entry name" value="TF_octamer"/>
</dbReference>
<dbReference type="GeneID" id="102306674"/>
<evidence type="ECO:0000313" key="17">
    <source>
        <dbReference type="Ensembl" id="ENSHBUP00000024052.1"/>
    </source>
</evidence>
<evidence type="ECO:0000256" key="7">
    <source>
        <dbReference type="ARBA" id="ARBA00023155"/>
    </source>
</evidence>
<sequence length="713" mass="73930">MADGGAASQDESSGADAKVNNQSETTKCAMESGDGNTGIQTNGLDFQRQTVPTTSAITNAHAQALLQQSKSEDSGALPTSVQQSVLPQTQLMLAGGQIAGLSPMQQQLFLQQAQVQLLAAAVQHSANQQNSTTGDNISASAATPITQLPLSQPIQIAPSLQQQNLSLPQFVLVQPGHPIATSLQPQFIISQAPQAQQGILQAQSLLTQLPQSQPNLLSTQPSITLATQPATPTRTTATTPIQSLPHSQTPPKRLDTPTLEEPSDLEELEQFAKTFKQRRIKLGFTQGDVGLAMGKLYGNDFSQTTISRFEALNLSFKNMCKLKPLLEKWLNDAENLTSDQSLSSPSALGSQGMGIEGINRRRKKRTSIETNIRVALEKSFLENQKPTSEEITMIADQLNMEKEVIRVWFCNRRQKEKRINPPSSGNSGGGNTPIKSIFTPSSPLVASTASLDSSPTITTPTTLTVNPVMPLTNTSIPSLSFTGTTVGATNTASVISTAPVVTTATSSLSLSTSQTSNQSTSTESKAGTQAPTIVTQAPSSIATSLGTGQVMVAAPGLSAALQGAASLPSASFAAMAAAAGLNPALMASSQFTQGGALLSLAPGGLGSALSPALMSNSTLATIQALASSGTIPITSLDGSNLLFANTSAGNTPNLVTTPLFLNPQNLSLLTSNPVSLVSPGMGGLQVTADGHHQVSTAAVPVQASTITTAPKAQ</sequence>
<proteinExistence type="inferred from homology"/>
<feature type="region of interest" description="Disordered" evidence="14">
    <location>
        <begin position="1"/>
        <end position="43"/>
    </location>
</feature>
<dbReference type="InterPro" id="IPR050255">
    <property type="entry name" value="POU_domain_TF"/>
</dbReference>
<dbReference type="GeneTree" id="ENSGT00940000157831"/>
<dbReference type="RefSeq" id="XP_005942276.1">
    <property type="nucleotide sequence ID" value="XM_005942214.3"/>
</dbReference>
<dbReference type="PROSITE" id="PS00027">
    <property type="entry name" value="HOMEOBOX_1"/>
    <property type="match status" value="1"/>
</dbReference>
<evidence type="ECO:0000256" key="8">
    <source>
        <dbReference type="ARBA" id="ARBA00023159"/>
    </source>
</evidence>
<comment type="similarity">
    <text evidence="3">Belongs to the POU transcription factor family. Class-3 subfamily.</text>
</comment>
<dbReference type="CTD" id="323702"/>
<evidence type="ECO:0000256" key="9">
    <source>
        <dbReference type="ARBA" id="ARBA00023163"/>
    </source>
</evidence>
<name>A0A3Q3CJK5_HAPBU</name>
<dbReference type="InterPro" id="IPR013847">
    <property type="entry name" value="POU"/>
</dbReference>
<dbReference type="PROSITE" id="PS00035">
    <property type="entry name" value="POU_1"/>
    <property type="match status" value="1"/>
</dbReference>
<dbReference type="GO" id="GO:0000981">
    <property type="term" value="F:DNA-binding transcription factor activity, RNA polymerase II-specific"/>
    <property type="evidence" value="ECO:0007669"/>
    <property type="project" value="InterPro"/>
</dbReference>
<dbReference type="Gene3D" id="1.10.10.60">
    <property type="entry name" value="Homeodomain-like"/>
    <property type="match status" value="1"/>
</dbReference>
<dbReference type="Pfam" id="PF19536">
    <property type="entry name" value="POU2F1_C"/>
    <property type="match status" value="1"/>
</dbReference>
<dbReference type="PROSITE" id="PS51179">
    <property type="entry name" value="POU_3"/>
    <property type="match status" value="1"/>
</dbReference>
<evidence type="ECO:0000256" key="10">
    <source>
        <dbReference type="ARBA" id="ARBA00023242"/>
    </source>
</evidence>
<feature type="region of interest" description="Disordered" evidence="14">
    <location>
        <begin position="416"/>
        <end position="436"/>
    </location>
</feature>
<evidence type="ECO:0000256" key="2">
    <source>
        <dbReference type="ARBA" id="ARBA00008879"/>
    </source>
</evidence>
<dbReference type="Pfam" id="PF00157">
    <property type="entry name" value="Pou"/>
    <property type="match status" value="1"/>
</dbReference>
<evidence type="ECO:0000256" key="13">
    <source>
        <dbReference type="RuleBase" id="RU361194"/>
    </source>
</evidence>
<dbReference type="Proteomes" id="UP000264840">
    <property type="component" value="Unplaced"/>
</dbReference>
<feature type="compositionally biased region" description="Low complexity" evidence="14">
    <location>
        <begin position="225"/>
        <end position="240"/>
    </location>
</feature>
<dbReference type="GO" id="GO:0000978">
    <property type="term" value="F:RNA polymerase II cis-regulatory region sequence-specific DNA binding"/>
    <property type="evidence" value="ECO:0007669"/>
    <property type="project" value="TreeGrafter"/>
</dbReference>
<dbReference type="SUPFAM" id="SSF47413">
    <property type="entry name" value="lambda repressor-like DNA-binding domains"/>
    <property type="match status" value="1"/>
</dbReference>
<dbReference type="InterPro" id="IPR000327">
    <property type="entry name" value="POU_dom"/>
</dbReference>
<evidence type="ECO:0000313" key="18">
    <source>
        <dbReference type="Proteomes" id="UP000264840"/>
    </source>
</evidence>
<dbReference type="PRINTS" id="PR00028">
    <property type="entry name" value="POUDOMAIN"/>
</dbReference>
<dbReference type="InterPro" id="IPR001356">
    <property type="entry name" value="HD"/>
</dbReference>
<dbReference type="PROSITE" id="PS50071">
    <property type="entry name" value="HOMEOBOX_2"/>
    <property type="match status" value="1"/>
</dbReference>
<dbReference type="GO" id="GO:0005634">
    <property type="term" value="C:nucleus"/>
    <property type="evidence" value="ECO:0007669"/>
    <property type="project" value="UniProtKB-SubCell"/>
</dbReference>
<dbReference type="STRING" id="8153.ENSHBUP00000024052"/>
<dbReference type="InterPro" id="IPR045703">
    <property type="entry name" value="POU2F1_C"/>
</dbReference>
<evidence type="ECO:0000256" key="11">
    <source>
        <dbReference type="PROSITE-ProRule" id="PRU00108"/>
    </source>
</evidence>
<dbReference type="Pfam" id="PF00046">
    <property type="entry name" value="Homeodomain"/>
    <property type="match status" value="1"/>
</dbReference>
<dbReference type="CDD" id="cd00086">
    <property type="entry name" value="homeodomain"/>
    <property type="match status" value="1"/>
</dbReference>
<dbReference type="SUPFAM" id="SSF46689">
    <property type="entry name" value="Homeodomain-like"/>
    <property type="match status" value="1"/>
</dbReference>
<evidence type="ECO:0000259" key="16">
    <source>
        <dbReference type="PROSITE" id="PS51179"/>
    </source>
</evidence>
<keyword evidence="6 11" id="KW-0238">DNA-binding</keyword>
<keyword evidence="7 11" id="KW-0371">Homeobox</keyword>
<dbReference type="InterPro" id="IPR010982">
    <property type="entry name" value="Lambda_DNA-bd_dom_sf"/>
</dbReference>
<feature type="compositionally biased region" description="Low complexity" evidence="14">
    <location>
        <begin position="507"/>
        <end position="524"/>
    </location>
</feature>
<keyword evidence="5" id="KW-0805">Transcription regulation</keyword>